<reference evidence="1 2" key="1">
    <citation type="journal article" date="2015" name="Genome Announc.">
        <title>Expanding the biotechnology potential of lactobacilli through comparative genomics of 213 strains and associated genera.</title>
        <authorList>
            <person name="Sun Z."/>
            <person name="Harris H.M."/>
            <person name="McCann A."/>
            <person name="Guo C."/>
            <person name="Argimon S."/>
            <person name="Zhang W."/>
            <person name="Yang X."/>
            <person name="Jeffery I.B."/>
            <person name="Cooney J.C."/>
            <person name="Kagawa T.F."/>
            <person name="Liu W."/>
            <person name="Song Y."/>
            <person name="Salvetti E."/>
            <person name="Wrobel A."/>
            <person name="Rasinkangas P."/>
            <person name="Parkhill J."/>
            <person name="Rea M.C."/>
            <person name="O'Sullivan O."/>
            <person name="Ritari J."/>
            <person name="Douillard F.P."/>
            <person name="Paul Ross R."/>
            <person name="Yang R."/>
            <person name="Briner A.E."/>
            <person name="Felis G.E."/>
            <person name="de Vos W.M."/>
            <person name="Barrangou R."/>
            <person name="Klaenhammer T.R."/>
            <person name="Caufield P.W."/>
            <person name="Cui Y."/>
            <person name="Zhang H."/>
            <person name="O'Toole P.W."/>
        </authorList>
    </citation>
    <scope>NUCLEOTIDE SEQUENCE [LARGE SCALE GENOMIC DNA]</scope>
    <source>
        <strain evidence="1 2">DSM 19519</strain>
    </source>
</reference>
<comment type="caution">
    <text evidence="1">The sequence shown here is derived from an EMBL/GenBank/DDBJ whole genome shotgun (WGS) entry which is preliminary data.</text>
</comment>
<accession>A0A0R1MBI2</accession>
<name>A0A0R1MBI2_9LACO</name>
<keyword evidence="2" id="KW-1185">Reference proteome</keyword>
<evidence type="ECO:0000313" key="2">
    <source>
        <dbReference type="Proteomes" id="UP000051448"/>
    </source>
</evidence>
<dbReference type="RefSeq" id="WP_057870068.1">
    <property type="nucleotide sequence ID" value="NZ_AZDX01000036.1"/>
</dbReference>
<dbReference type="EMBL" id="AZDX01000036">
    <property type="protein sequence ID" value="KRL05591.1"/>
    <property type="molecule type" value="Genomic_DNA"/>
</dbReference>
<dbReference type="Proteomes" id="UP000051448">
    <property type="component" value="Unassembled WGS sequence"/>
</dbReference>
<dbReference type="AlphaFoldDB" id="A0A0R1MBI2"/>
<dbReference type="GeneID" id="98309785"/>
<evidence type="ECO:0000313" key="1">
    <source>
        <dbReference type="EMBL" id="KRL05591.1"/>
    </source>
</evidence>
<gene>
    <name evidence="1" type="ORF">FC92_GL001257</name>
</gene>
<sequence length="61" mass="7130">MYLLGQKEAGLKLLKKANLITFLTDHEVSFLKNEKIYLAKYLTAQELTEVFDFSQISYLKE</sequence>
<proteinExistence type="predicted"/>
<dbReference type="PATRIC" id="fig|1423759.3.peg.1325"/>
<protein>
    <submittedName>
        <fullName evidence="1">Uncharacterized protein</fullName>
    </submittedName>
</protein>
<organism evidence="1 2">
    <name type="scientific">Liquorilactobacillus hordei DSM 19519</name>
    <dbReference type="NCBI Taxonomy" id="1423759"/>
    <lineage>
        <taxon>Bacteria</taxon>
        <taxon>Bacillati</taxon>
        <taxon>Bacillota</taxon>
        <taxon>Bacilli</taxon>
        <taxon>Lactobacillales</taxon>
        <taxon>Lactobacillaceae</taxon>
        <taxon>Liquorilactobacillus</taxon>
    </lineage>
</organism>
<dbReference type="OrthoDB" id="34624at2"/>